<keyword evidence="3" id="KW-0067">ATP-binding</keyword>
<reference evidence="3" key="1">
    <citation type="submission" date="2020-03" db="EMBL/GenBank/DDBJ databases">
        <title>The deep terrestrial virosphere.</title>
        <authorList>
            <person name="Holmfeldt K."/>
            <person name="Nilsson E."/>
            <person name="Simone D."/>
            <person name="Lopez-Fernandez M."/>
            <person name="Wu X."/>
            <person name="de Brujin I."/>
            <person name="Lundin D."/>
            <person name="Andersson A."/>
            <person name="Bertilsson S."/>
            <person name="Dopson M."/>
        </authorList>
    </citation>
    <scope>NUCLEOTIDE SEQUENCE</scope>
    <source>
        <strain evidence="3">MM415A00434</strain>
        <strain evidence="2">MM415B00370</strain>
    </source>
</reference>
<sequence length="182" mass="21319">MMKRCQLPERSHEWTFDTFSPGEDKDLKKALDAALQLANEDGKVKWLTMLGDWDRGKTHLLVAICRQWLARGRPARYAYVPLLLKELRRSFDVEGEYDRLFDFFCKVPLLALDDLGVEKRTPWVMEELDTIVDYRCANALPLVVTSNLTMDELPIRIASRLQRESWCRVIEINAPEHRLPRM</sequence>
<accession>A0A6M3KJR6</accession>
<dbReference type="GO" id="GO:0006260">
    <property type="term" value="P:DNA replication"/>
    <property type="evidence" value="ECO:0007669"/>
    <property type="project" value="TreeGrafter"/>
</dbReference>
<dbReference type="EMBL" id="MT142483">
    <property type="protein sequence ID" value="QJA82257.1"/>
    <property type="molecule type" value="Genomic_DNA"/>
</dbReference>
<feature type="domain" description="Chromosomal replication initiator protein DnaA ATPAse" evidence="1">
    <location>
        <begin position="12"/>
        <end position="162"/>
    </location>
</feature>
<evidence type="ECO:0000259" key="1">
    <source>
        <dbReference type="Pfam" id="PF00308"/>
    </source>
</evidence>
<dbReference type="EMBL" id="MT141546">
    <property type="protein sequence ID" value="QJA65909.1"/>
    <property type="molecule type" value="Genomic_DNA"/>
</dbReference>
<gene>
    <name evidence="3" type="ORF">MM415A00434_0032</name>
    <name evidence="2" type="ORF">MM415B00370_0027</name>
</gene>
<evidence type="ECO:0000313" key="3">
    <source>
        <dbReference type="EMBL" id="QJA82257.1"/>
    </source>
</evidence>
<evidence type="ECO:0000313" key="2">
    <source>
        <dbReference type="EMBL" id="QJA65909.1"/>
    </source>
</evidence>
<dbReference type="Gene3D" id="3.40.50.300">
    <property type="entry name" value="P-loop containing nucleotide triphosphate hydrolases"/>
    <property type="match status" value="1"/>
</dbReference>
<organism evidence="3">
    <name type="scientific">viral metagenome</name>
    <dbReference type="NCBI Taxonomy" id="1070528"/>
    <lineage>
        <taxon>unclassified sequences</taxon>
        <taxon>metagenomes</taxon>
        <taxon>organismal metagenomes</taxon>
    </lineage>
</organism>
<dbReference type="GO" id="GO:0005524">
    <property type="term" value="F:ATP binding"/>
    <property type="evidence" value="ECO:0007669"/>
    <property type="project" value="UniProtKB-KW"/>
</dbReference>
<proteinExistence type="predicted"/>
<name>A0A6M3KJR6_9ZZZZ</name>
<dbReference type="Pfam" id="PF00308">
    <property type="entry name" value="Bac_DnaA"/>
    <property type="match status" value="1"/>
</dbReference>
<dbReference type="SUPFAM" id="SSF52540">
    <property type="entry name" value="P-loop containing nucleoside triphosphate hydrolases"/>
    <property type="match status" value="1"/>
</dbReference>
<dbReference type="AlphaFoldDB" id="A0A6M3KJR6"/>
<protein>
    <submittedName>
        <fullName evidence="3">Putative IstB domain protein ATP-binding protein</fullName>
    </submittedName>
</protein>
<dbReference type="InterPro" id="IPR013317">
    <property type="entry name" value="DnaA_dom"/>
</dbReference>
<keyword evidence="3" id="KW-0547">Nucleotide-binding</keyword>
<dbReference type="InterPro" id="IPR027417">
    <property type="entry name" value="P-loop_NTPase"/>
</dbReference>
<dbReference type="PANTHER" id="PTHR30050">
    <property type="entry name" value="CHROMOSOMAL REPLICATION INITIATOR PROTEIN DNAA"/>
    <property type="match status" value="1"/>
</dbReference>
<dbReference type="PANTHER" id="PTHR30050:SF4">
    <property type="entry name" value="ATP-BINDING PROTEIN RV3427C IN INSERTION SEQUENCE-RELATED"/>
    <property type="match status" value="1"/>
</dbReference>